<feature type="compositionally biased region" description="Basic and acidic residues" evidence="1">
    <location>
        <begin position="219"/>
        <end position="249"/>
    </location>
</feature>
<feature type="compositionally biased region" description="Basic and acidic residues" evidence="1">
    <location>
        <begin position="276"/>
        <end position="290"/>
    </location>
</feature>
<feature type="region of interest" description="Disordered" evidence="1">
    <location>
        <begin position="114"/>
        <end position="160"/>
    </location>
</feature>
<feature type="region of interest" description="Disordered" evidence="1">
    <location>
        <begin position="217"/>
        <end position="343"/>
    </location>
</feature>
<dbReference type="RefSeq" id="XP_033576232.1">
    <property type="nucleotide sequence ID" value="XM_033726446.1"/>
</dbReference>
<name>A0A6A6YL60_9PEZI</name>
<evidence type="ECO:0000313" key="2">
    <source>
        <dbReference type="EMBL" id="KAF2809268.1"/>
    </source>
</evidence>
<evidence type="ECO:0000313" key="3">
    <source>
        <dbReference type="Proteomes" id="UP000504636"/>
    </source>
</evidence>
<gene>
    <name evidence="2 4" type="ORF">BDZ99DRAFT_531263</name>
</gene>
<feature type="compositionally biased region" description="Polar residues" evidence="1">
    <location>
        <begin position="15"/>
        <end position="47"/>
    </location>
</feature>
<feature type="region of interest" description="Disordered" evidence="1">
    <location>
        <begin position="15"/>
        <end position="51"/>
    </location>
</feature>
<keyword evidence="3" id="KW-1185">Reference proteome</keyword>
<sequence length="343" mass="38695">MALTASITGLSGLNQHKQAHIRQTSTAPDGATLSRQTDGTPSFSTRGLPNGERRHGIQVVAAQQPSLYRTASGLARRLGSISQIAFERPDPQTIASQNYCDVDDFLSDLAMVQTSRRHSPVNGNRAMRAGRFRPRSEDPPQPAHHQADNQPARNDFGPNPDGSLTWVWARERGQWYRVRFDPSSGRPRFEWESVEAGLRRQLEEHRSLIARMEAAQAPRFERESVKDRPRRQLEEHRSLVARMEAERSRARGQAVPGGTAARGRSRRRSRSKPRSKQHDKSQLNRNRETRQNVPKTKKKTCGLRPTGVLNGQPRRTGAVQPNAAPPESQGLSRKRKRLCTRKR</sequence>
<reference evidence="4" key="3">
    <citation type="submission" date="2025-04" db="UniProtKB">
        <authorList>
            <consortium name="RefSeq"/>
        </authorList>
    </citation>
    <scope>IDENTIFICATION</scope>
    <source>
        <strain evidence="4">CBS 304.34</strain>
    </source>
</reference>
<protein>
    <submittedName>
        <fullName evidence="2 4">Uncharacterized protein</fullName>
    </submittedName>
</protein>
<dbReference type="GeneID" id="54467339"/>
<organism evidence="2">
    <name type="scientific">Mytilinidion resinicola</name>
    <dbReference type="NCBI Taxonomy" id="574789"/>
    <lineage>
        <taxon>Eukaryota</taxon>
        <taxon>Fungi</taxon>
        <taxon>Dikarya</taxon>
        <taxon>Ascomycota</taxon>
        <taxon>Pezizomycotina</taxon>
        <taxon>Dothideomycetes</taxon>
        <taxon>Pleosporomycetidae</taxon>
        <taxon>Mytilinidiales</taxon>
        <taxon>Mytilinidiaceae</taxon>
        <taxon>Mytilinidion</taxon>
    </lineage>
</organism>
<dbReference type="AlphaFoldDB" id="A0A6A6YL60"/>
<reference evidence="2 4" key="1">
    <citation type="journal article" date="2020" name="Stud. Mycol.">
        <title>101 Dothideomycetes genomes: a test case for predicting lifestyles and emergence of pathogens.</title>
        <authorList>
            <person name="Haridas S."/>
            <person name="Albert R."/>
            <person name="Binder M."/>
            <person name="Bloem J."/>
            <person name="Labutti K."/>
            <person name="Salamov A."/>
            <person name="Andreopoulos B."/>
            <person name="Baker S."/>
            <person name="Barry K."/>
            <person name="Bills G."/>
            <person name="Bluhm B."/>
            <person name="Cannon C."/>
            <person name="Castanera R."/>
            <person name="Culley D."/>
            <person name="Daum C."/>
            <person name="Ezra D."/>
            <person name="Gonzalez J."/>
            <person name="Henrissat B."/>
            <person name="Kuo A."/>
            <person name="Liang C."/>
            <person name="Lipzen A."/>
            <person name="Lutzoni F."/>
            <person name="Magnuson J."/>
            <person name="Mondo S."/>
            <person name="Nolan M."/>
            <person name="Ohm R."/>
            <person name="Pangilinan J."/>
            <person name="Park H.-J."/>
            <person name="Ramirez L."/>
            <person name="Alfaro M."/>
            <person name="Sun H."/>
            <person name="Tritt A."/>
            <person name="Yoshinaga Y."/>
            <person name="Zwiers L.-H."/>
            <person name="Turgeon B."/>
            <person name="Goodwin S."/>
            <person name="Spatafora J."/>
            <person name="Crous P."/>
            <person name="Grigoriev I."/>
        </authorList>
    </citation>
    <scope>NUCLEOTIDE SEQUENCE</scope>
    <source>
        <strain evidence="2 4">CBS 304.34</strain>
    </source>
</reference>
<accession>A0A6A6YL60</accession>
<proteinExistence type="predicted"/>
<reference evidence="4" key="2">
    <citation type="submission" date="2020-04" db="EMBL/GenBank/DDBJ databases">
        <authorList>
            <consortium name="NCBI Genome Project"/>
        </authorList>
    </citation>
    <scope>NUCLEOTIDE SEQUENCE</scope>
    <source>
        <strain evidence="4">CBS 304.34</strain>
    </source>
</reference>
<feature type="compositionally biased region" description="Basic residues" evidence="1">
    <location>
        <begin position="332"/>
        <end position="343"/>
    </location>
</feature>
<dbReference type="Proteomes" id="UP000504636">
    <property type="component" value="Unplaced"/>
</dbReference>
<evidence type="ECO:0000256" key="1">
    <source>
        <dbReference type="SAM" id="MobiDB-lite"/>
    </source>
</evidence>
<feature type="compositionally biased region" description="Basic residues" evidence="1">
    <location>
        <begin position="263"/>
        <end position="275"/>
    </location>
</feature>
<dbReference type="EMBL" id="MU003701">
    <property type="protein sequence ID" value="KAF2809268.1"/>
    <property type="molecule type" value="Genomic_DNA"/>
</dbReference>
<dbReference type="OrthoDB" id="10586530at2759"/>
<evidence type="ECO:0000313" key="4">
    <source>
        <dbReference type="RefSeq" id="XP_033576232.1"/>
    </source>
</evidence>